<accession>A0A242N485</accession>
<comment type="caution">
    <text evidence="2">The sequence shown here is derived from an EMBL/GenBank/DDBJ whole genome shotgun (WGS) entry which is preliminary data.</text>
</comment>
<evidence type="ECO:0000313" key="3">
    <source>
        <dbReference type="Proteomes" id="UP000195221"/>
    </source>
</evidence>
<proteinExistence type="predicted"/>
<protein>
    <submittedName>
        <fullName evidence="2">Uncharacterized protein</fullName>
    </submittedName>
</protein>
<reference evidence="2 3" key="1">
    <citation type="submission" date="2017-03" db="EMBL/GenBank/DDBJ databases">
        <title>Genome analysis of strain PAMC 26577.</title>
        <authorList>
            <person name="Oh H.-M."/>
            <person name="Yang J.-A."/>
        </authorList>
    </citation>
    <scope>NUCLEOTIDE SEQUENCE [LARGE SCALE GENOMIC DNA]</scope>
    <source>
        <strain evidence="2 3">PAMC 26577</strain>
    </source>
</reference>
<organism evidence="2 3">
    <name type="scientific">Caballeronia sordidicola</name>
    <name type="common">Burkholderia sordidicola</name>
    <dbReference type="NCBI Taxonomy" id="196367"/>
    <lineage>
        <taxon>Bacteria</taxon>
        <taxon>Pseudomonadati</taxon>
        <taxon>Pseudomonadota</taxon>
        <taxon>Betaproteobacteria</taxon>
        <taxon>Burkholderiales</taxon>
        <taxon>Burkholderiaceae</taxon>
        <taxon>Caballeronia</taxon>
    </lineage>
</organism>
<name>A0A242N485_CABSO</name>
<feature type="region of interest" description="Disordered" evidence="1">
    <location>
        <begin position="14"/>
        <end position="42"/>
    </location>
</feature>
<dbReference type="Proteomes" id="UP000195221">
    <property type="component" value="Unassembled WGS sequence"/>
</dbReference>
<sequence length="42" mass="4428">MWMERRAVHILFNTKRSADPSGENPGSMAGPSGAMHSAAIAS</sequence>
<gene>
    <name evidence="2" type="ORF">PAMC26577_04800</name>
</gene>
<evidence type="ECO:0000256" key="1">
    <source>
        <dbReference type="SAM" id="MobiDB-lite"/>
    </source>
</evidence>
<evidence type="ECO:0000313" key="2">
    <source>
        <dbReference type="EMBL" id="OTP78485.1"/>
    </source>
</evidence>
<dbReference type="AlphaFoldDB" id="A0A242N485"/>
<dbReference type="EMBL" id="NBTZ01000023">
    <property type="protein sequence ID" value="OTP78485.1"/>
    <property type="molecule type" value="Genomic_DNA"/>
</dbReference>